<feature type="transmembrane region" description="Helical" evidence="6">
    <location>
        <begin position="250"/>
        <end position="270"/>
    </location>
</feature>
<proteinExistence type="predicted"/>
<dbReference type="EMBL" id="FPHF01000105">
    <property type="protein sequence ID" value="SFV68329.1"/>
    <property type="molecule type" value="Genomic_DNA"/>
</dbReference>
<dbReference type="InterPro" id="IPR050545">
    <property type="entry name" value="Mycobact_MmpL"/>
</dbReference>
<dbReference type="InterPro" id="IPR001036">
    <property type="entry name" value="Acrflvin-R"/>
</dbReference>
<feature type="transmembrane region" description="Helical" evidence="6">
    <location>
        <begin position="700"/>
        <end position="723"/>
    </location>
</feature>
<evidence type="ECO:0000256" key="2">
    <source>
        <dbReference type="ARBA" id="ARBA00022475"/>
    </source>
</evidence>
<keyword evidence="4 6" id="KW-1133">Transmembrane helix</keyword>
<dbReference type="PANTHER" id="PTHR33406:SF12">
    <property type="entry name" value="BLR2997 PROTEIN"/>
    <property type="match status" value="1"/>
</dbReference>
<feature type="transmembrane region" description="Helical" evidence="6">
    <location>
        <begin position="657"/>
        <end position="679"/>
    </location>
</feature>
<accession>A0A1W1CRE7</accession>
<dbReference type="PROSITE" id="PS50156">
    <property type="entry name" value="SSD"/>
    <property type="match status" value="2"/>
</dbReference>
<dbReference type="InterPro" id="IPR004869">
    <property type="entry name" value="MMPL_dom"/>
</dbReference>
<dbReference type="PANTHER" id="PTHR33406">
    <property type="entry name" value="MEMBRANE PROTEIN MJ1562-RELATED"/>
    <property type="match status" value="1"/>
</dbReference>
<dbReference type="SUPFAM" id="SSF82866">
    <property type="entry name" value="Multidrug efflux transporter AcrB transmembrane domain"/>
    <property type="match status" value="2"/>
</dbReference>
<evidence type="ECO:0000256" key="3">
    <source>
        <dbReference type="ARBA" id="ARBA00022692"/>
    </source>
</evidence>
<organism evidence="8">
    <name type="scientific">hydrothermal vent metagenome</name>
    <dbReference type="NCBI Taxonomy" id="652676"/>
    <lineage>
        <taxon>unclassified sequences</taxon>
        <taxon>metagenomes</taxon>
        <taxon>ecological metagenomes</taxon>
    </lineage>
</organism>
<keyword evidence="5 6" id="KW-0472">Membrane</keyword>
<comment type="subcellular location">
    <subcellularLocation>
        <location evidence="1">Cell membrane</location>
        <topology evidence="1">Multi-pass membrane protein</topology>
    </subcellularLocation>
</comment>
<dbReference type="Pfam" id="PF03176">
    <property type="entry name" value="MMPL"/>
    <property type="match status" value="2"/>
</dbReference>
<name>A0A1W1CRE7_9ZZZZ</name>
<dbReference type="AlphaFoldDB" id="A0A1W1CRE7"/>
<protein>
    <submittedName>
        <fullName evidence="8">Predicted exporter of the RND superfamily</fullName>
    </submittedName>
</protein>
<feature type="transmembrane region" description="Helical" evidence="6">
    <location>
        <begin position="605"/>
        <end position="624"/>
    </location>
</feature>
<evidence type="ECO:0000256" key="5">
    <source>
        <dbReference type="ARBA" id="ARBA00023136"/>
    </source>
</evidence>
<feature type="transmembrane region" description="Helical" evidence="6">
    <location>
        <begin position="226"/>
        <end position="243"/>
    </location>
</feature>
<sequence>MPSLKSFVDKVIKFRWVIAILIPIITIVMASNLKNLEFEGSYRIWFGEESKILKNYDHFRAVFGNDDAVTIIFTNEEGIFTKEALTSIENITRKLWETHYIARVDSITNYQYVHSDEEYPDEVIIENFIEEPENYTQAQLDKKREIALTQDIIVGKLISKDAKTTMIAARMTPKAGDDPAVSFKLRDAVLEILAPEEKKNGYKFFLAGGPIINTSFIEIAQHDGGIFTPAVIVIAMILLLLIFRKFSSMIASILVVIFTFLIVLSIQVLLGFKLNNFTANVPVFVVAIGIADAMHLIWIYTMARKKGMDNYTAIHYSVKKNFLAIFLTSITTSVGFASLGISAVVPIQTLGIATASAAILAFILTILFVPALLAILNPNIKADAKVQAHNNHPFAVWYTHFLQKYAKVILGLSTALFIILSVGIFKANVDSNTVKYFKEEFPFRVAITEIQDKLTGPMAYEIIVDSKEKDGIKDPKFLNTVEKFYTELYQTFPDVRHIHSLVDVIKVFNDVMAGSKTIPQSQELVAQYLLLYSLSLPQGMEINDKMDIDERLLRVSASLNLVDTSKDLEIINWIEDWWTDTPYSAVVNGQTVMFAHMQHDVTATLINSISLAVVLISLIMLLIFRNWRMLPLFIVPNILPIALVVGVMGWLDIDIDMGVAIAGAIIIGVAVDDTIHFMVKYIEARKRGDSLEDAMKYVMSYAGSAIIFTTIVLSLAFLVFVFSDFNPNYHFGVVTASALIIAVVVDLVALPALLMIIDNKKESRLL</sequence>
<dbReference type="InterPro" id="IPR000731">
    <property type="entry name" value="SSD"/>
</dbReference>
<feature type="transmembrane region" description="Helical" evidence="6">
    <location>
        <begin position="12"/>
        <end position="33"/>
    </location>
</feature>
<evidence type="ECO:0000256" key="1">
    <source>
        <dbReference type="ARBA" id="ARBA00004651"/>
    </source>
</evidence>
<feature type="transmembrane region" description="Helical" evidence="6">
    <location>
        <begin position="351"/>
        <end position="376"/>
    </location>
</feature>
<feature type="transmembrane region" description="Helical" evidence="6">
    <location>
        <begin position="408"/>
        <end position="425"/>
    </location>
</feature>
<dbReference type="PRINTS" id="PR00702">
    <property type="entry name" value="ACRIFLAVINRP"/>
</dbReference>
<feature type="transmembrane region" description="Helical" evidence="6">
    <location>
        <begin position="631"/>
        <end position="651"/>
    </location>
</feature>
<dbReference type="GO" id="GO:0005886">
    <property type="term" value="C:plasma membrane"/>
    <property type="evidence" value="ECO:0007669"/>
    <property type="project" value="UniProtKB-SubCell"/>
</dbReference>
<reference evidence="8" key="1">
    <citation type="submission" date="2016-10" db="EMBL/GenBank/DDBJ databases">
        <authorList>
            <person name="de Groot N.N."/>
        </authorList>
    </citation>
    <scope>NUCLEOTIDE SEQUENCE</scope>
</reference>
<feature type="transmembrane region" description="Helical" evidence="6">
    <location>
        <begin position="729"/>
        <end position="757"/>
    </location>
</feature>
<evidence type="ECO:0000256" key="4">
    <source>
        <dbReference type="ARBA" id="ARBA00022989"/>
    </source>
</evidence>
<evidence type="ECO:0000259" key="7">
    <source>
        <dbReference type="PROSITE" id="PS50156"/>
    </source>
</evidence>
<dbReference type="GO" id="GO:0022857">
    <property type="term" value="F:transmembrane transporter activity"/>
    <property type="evidence" value="ECO:0007669"/>
    <property type="project" value="InterPro"/>
</dbReference>
<dbReference type="Gene3D" id="1.20.1640.10">
    <property type="entry name" value="Multidrug efflux transporter AcrB transmembrane domain"/>
    <property type="match status" value="2"/>
</dbReference>
<feature type="transmembrane region" description="Helical" evidence="6">
    <location>
        <begin position="322"/>
        <end position="345"/>
    </location>
</feature>
<gene>
    <name evidence="8" type="ORF">MNB_SM-4-1384</name>
</gene>
<feature type="transmembrane region" description="Helical" evidence="6">
    <location>
        <begin position="282"/>
        <end position="301"/>
    </location>
</feature>
<feature type="domain" description="SSD" evidence="7">
    <location>
        <begin position="665"/>
        <end position="756"/>
    </location>
</feature>
<feature type="domain" description="SSD" evidence="7">
    <location>
        <begin position="250"/>
        <end position="375"/>
    </location>
</feature>
<evidence type="ECO:0000256" key="6">
    <source>
        <dbReference type="SAM" id="Phobius"/>
    </source>
</evidence>
<keyword evidence="3 6" id="KW-0812">Transmembrane</keyword>
<evidence type="ECO:0000313" key="8">
    <source>
        <dbReference type="EMBL" id="SFV68329.1"/>
    </source>
</evidence>
<keyword evidence="2" id="KW-1003">Cell membrane</keyword>